<keyword evidence="7" id="KW-0514">Muscle protein</keyword>
<evidence type="ECO:0000259" key="10">
    <source>
        <dbReference type="Pfam" id="PF01576"/>
    </source>
</evidence>
<feature type="coiled-coil region" evidence="8">
    <location>
        <begin position="338"/>
        <end position="513"/>
    </location>
</feature>
<organism evidence="11 12">
    <name type="scientific">Anabarilius grahami</name>
    <name type="common">Kanglang fish</name>
    <name type="synonym">Barilius grahami</name>
    <dbReference type="NCBI Taxonomy" id="495550"/>
    <lineage>
        <taxon>Eukaryota</taxon>
        <taxon>Metazoa</taxon>
        <taxon>Chordata</taxon>
        <taxon>Craniata</taxon>
        <taxon>Vertebrata</taxon>
        <taxon>Euteleostomi</taxon>
        <taxon>Actinopterygii</taxon>
        <taxon>Neopterygii</taxon>
        <taxon>Teleostei</taxon>
        <taxon>Ostariophysi</taxon>
        <taxon>Cypriniformes</taxon>
        <taxon>Xenocyprididae</taxon>
        <taxon>Xenocypridinae</taxon>
        <taxon>Xenocypridinae incertae sedis</taxon>
        <taxon>Anabarilius</taxon>
    </lineage>
</organism>
<evidence type="ECO:0000313" key="12">
    <source>
        <dbReference type="Proteomes" id="UP000281406"/>
    </source>
</evidence>
<feature type="domain" description="Myosin tail" evidence="10">
    <location>
        <begin position="598"/>
        <end position="933"/>
    </location>
</feature>
<dbReference type="AlphaFoldDB" id="A0A3N0YCV0"/>
<evidence type="ECO:0000313" key="11">
    <source>
        <dbReference type="EMBL" id="ROL44057.1"/>
    </source>
</evidence>
<dbReference type="PANTHER" id="PTHR46349:SF6">
    <property type="entry name" value="MYOSIN-6-LIKE"/>
    <property type="match status" value="1"/>
</dbReference>
<evidence type="ECO:0000256" key="2">
    <source>
        <dbReference type="ARBA" id="ARBA00022433"/>
    </source>
</evidence>
<evidence type="ECO:0000256" key="3">
    <source>
        <dbReference type="ARBA" id="ARBA00022490"/>
    </source>
</evidence>
<comment type="subcellular location">
    <subcellularLocation>
        <location evidence="1">Cytoplasm</location>
        <location evidence="1">Myofibril</location>
    </subcellularLocation>
</comment>
<reference evidence="11 12" key="1">
    <citation type="submission" date="2018-10" db="EMBL/GenBank/DDBJ databases">
        <title>Genome assembly for a Yunnan-Guizhou Plateau 3E fish, Anabarilius grahami (Regan), and its evolutionary and genetic applications.</title>
        <authorList>
            <person name="Jiang W."/>
        </authorList>
    </citation>
    <scope>NUCLEOTIDE SEQUENCE [LARGE SCALE GENOMIC DNA]</scope>
    <source>
        <strain evidence="11">AG-KIZ</strain>
        <tissue evidence="11">Muscle</tissue>
    </source>
</reference>
<comment type="caution">
    <text evidence="11">The sequence shown here is derived from an EMBL/GenBank/DDBJ whole genome shotgun (WGS) entry which is preliminary data.</text>
</comment>
<keyword evidence="3" id="KW-0963">Cytoplasm</keyword>
<protein>
    <submittedName>
        <fullName evidence="11">Cingulin-like protein 1</fullName>
    </submittedName>
</protein>
<keyword evidence="6" id="KW-0505">Motor protein</keyword>
<feature type="compositionally biased region" description="Acidic residues" evidence="9">
    <location>
        <begin position="944"/>
        <end position="960"/>
    </location>
</feature>
<keyword evidence="2" id="KW-0787">Thick filament</keyword>
<dbReference type="PANTHER" id="PTHR46349">
    <property type="entry name" value="CINGULIN-LIKE PROTEIN 1-RELATED"/>
    <property type="match status" value="1"/>
</dbReference>
<proteinExistence type="predicted"/>
<keyword evidence="5" id="KW-0518">Myosin</keyword>
<evidence type="ECO:0000256" key="4">
    <source>
        <dbReference type="ARBA" id="ARBA00023054"/>
    </source>
</evidence>
<dbReference type="OrthoDB" id="6108017at2759"/>
<keyword evidence="12" id="KW-1185">Reference proteome</keyword>
<evidence type="ECO:0000256" key="7">
    <source>
        <dbReference type="ARBA" id="ARBA00023179"/>
    </source>
</evidence>
<name>A0A3N0YCV0_ANAGA</name>
<evidence type="ECO:0000256" key="5">
    <source>
        <dbReference type="ARBA" id="ARBA00023123"/>
    </source>
</evidence>
<keyword evidence="4 8" id="KW-0175">Coiled coil</keyword>
<dbReference type="InterPro" id="IPR002928">
    <property type="entry name" value="Myosin_tail"/>
</dbReference>
<evidence type="ECO:0000256" key="8">
    <source>
        <dbReference type="SAM" id="Coils"/>
    </source>
</evidence>
<feature type="compositionally biased region" description="Polar residues" evidence="9">
    <location>
        <begin position="206"/>
        <end position="215"/>
    </location>
</feature>
<dbReference type="Pfam" id="PF01576">
    <property type="entry name" value="Myosin_tail_1"/>
    <property type="match status" value="1"/>
</dbReference>
<dbReference type="GO" id="GO:0016459">
    <property type="term" value="C:myosin complex"/>
    <property type="evidence" value="ECO:0007669"/>
    <property type="project" value="InterPro"/>
</dbReference>
<accession>A0A3N0YCV0</accession>
<evidence type="ECO:0000256" key="9">
    <source>
        <dbReference type="SAM" id="MobiDB-lite"/>
    </source>
</evidence>
<evidence type="ECO:0000256" key="1">
    <source>
        <dbReference type="ARBA" id="ARBA00004657"/>
    </source>
</evidence>
<dbReference type="EMBL" id="RJVU01047001">
    <property type="protein sequence ID" value="ROL44057.1"/>
    <property type="molecule type" value="Genomic_DNA"/>
</dbReference>
<feature type="region of interest" description="Disordered" evidence="9">
    <location>
        <begin position="168"/>
        <end position="262"/>
    </location>
</feature>
<sequence length="960" mass="110661">MESFRRSQLHPVQADDSGSFGVKVQVQGIAGRPYVVLNAQGTRMPRSPDYPDVFLMEQQRLEFVSSMSGGASSAQTPPPDHYRSLRTFRNPSAAQQLNYQKSPEILRPYDPRSGTVSGRGWFSSPSSPVMVKRARIPLPGAGFAGPSVESVPCQPSHIICRLSVPASGGEVETNQTGSLRTGRVAHRSRITPEEKRRSRSLESRSTGSDPGTSAVGTEGPDVKAEVTGVDSTSAGVRSEVKEETERTAQATPDLLKGQRELPDQPDEETAKLVMVNYLKDGSSEGEAVIRRRVELMFDQINTLKFRALEEFEFADPLEEVNDLRDRRAALESHVCHLQQQLQETLQNRQSLLEEKEERNAELERLQEALERSEQEQVTLRHKLTDMEKELQTSLDQLLQARRARDQCRSDMRDLQQQLSDIHDELDSAKSCEAGARDGLLQDLCVLRGEFEALQRVQEEQEEALHRRERELTALRGALEDEISAHATDLLTLQEEQQQEIHRLLEATDQAKEARRSQTPGLPTHSVALLGRKVLEVAEEKEGSQTLISDLTQTKAELVQKTSALEEQISSLSLLIQQKETQETQLGEHVEQLMVEKQNLEEELQEVRQQEEHMCGANRALTRHLEDTQSELSRLNRAHRELKERFEEESRQMEELRRRRSELEEERRSQERVFERLQEEMSAAVVNSEQETQRLQEERCVLEEKLSHCEFDLNEAELKSQQLQKRIKELEENRHTHDDRHYKLMEVRVCELERSVMEERSGSDALMKRLERGREQMEQVRAELLQERAARHDLECDRIRLERQNKDLRSRVLQLEGSQRSGTDAAISKLQLQVHELEERLLGEEKENGELQQLNRRLERRMKELTLHLEEERLSLQDQRDQLALRLKTLKRQLDEAEEEMERLENSKKKLQRDLEEQQELNEQLHTEICGLRRNNRPNKLQPTADDEDDEDETDAALDTQ</sequence>
<feature type="region of interest" description="Disordered" evidence="9">
    <location>
        <begin position="913"/>
        <end position="960"/>
    </location>
</feature>
<feature type="compositionally biased region" description="Basic and acidic residues" evidence="9">
    <location>
        <begin position="190"/>
        <end position="202"/>
    </location>
</feature>
<gene>
    <name evidence="11" type="ORF">DPX16_4972</name>
</gene>
<dbReference type="Proteomes" id="UP000281406">
    <property type="component" value="Unassembled WGS sequence"/>
</dbReference>
<evidence type="ECO:0000256" key="6">
    <source>
        <dbReference type="ARBA" id="ARBA00023175"/>
    </source>
</evidence>